<accession>A0A9Q3CT03</accession>
<dbReference type="EMBL" id="AVOT02009386">
    <property type="protein sequence ID" value="MBW0487986.1"/>
    <property type="molecule type" value="Genomic_DNA"/>
</dbReference>
<dbReference type="Proteomes" id="UP000765509">
    <property type="component" value="Unassembled WGS sequence"/>
</dbReference>
<proteinExistence type="predicted"/>
<dbReference type="AlphaFoldDB" id="A0A9Q3CT03"/>
<keyword evidence="2" id="KW-1185">Reference proteome</keyword>
<comment type="caution">
    <text evidence="1">The sequence shown here is derived from an EMBL/GenBank/DDBJ whole genome shotgun (WGS) entry which is preliminary data.</text>
</comment>
<organism evidence="1 2">
    <name type="scientific">Austropuccinia psidii MF-1</name>
    <dbReference type="NCBI Taxonomy" id="1389203"/>
    <lineage>
        <taxon>Eukaryota</taxon>
        <taxon>Fungi</taxon>
        <taxon>Dikarya</taxon>
        <taxon>Basidiomycota</taxon>
        <taxon>Pucciniomycotina</taxon>
        <taxon>Pucciniomycetes</taxon>
        <taxon>Pucciniales</taxon>
        <taxon>Sphaerophragmiaceae</taxon>
        <taxon>Austropuccinia</taxon>
    </lineage>
</organism>
<name>A0A9Q3CT03_9BASI</name>
<protein>
    <submittedName>
        <fullName evidence="1">Uncharacterized protein</fullName>
    </submittedName>
</protein>
<reference evidence="1" key="1">
    <citation type="submission" date="2021-03" db="EMBL/GenBank/DDBJ databases">
        <title>Draft genome sequence of rust myrtle Austropuccinia psidii MF-1, a brazilian biotype.</title>
        <authorList>
            <person name="Quecine M.C."/>
            <person name="Pachon D.M.R."/>
            <person name="Bonatelli M.L."/>
            <person name="Correr F.H."/>
            <person name="Franceschini L.M."/>
            <person name="Leite T.F."/>
            <person name="Margarido G.R.A."/>
            <person name="Almeida C.A."/>
            <person name="Ferrarezi J.A."/>
            <person name="Labate C.A."/>
        </authorList>
    </citation>
    <scope>NUCLEOTIDE SEQUENCE</scope>
    <source>
        <strain evidence="1">MF-1</strain>
    </source>
</reference>
<evidence type="ECO:0000313" key="1">
    <source>
        <dbReference type="EMBL" id="MBW0487986.1"/>
    </source>
</evidence>
<sequence length="93" mass="10239">MAAFPAYPNGEGSDELDVEDVEVFKKTSGQYSSSFPTQPPSGDLHGPNPGFQLCYLMFPILHPIHLPLGHQTITFSAPHCITTCVQCLKLKHR</sequence>
<evidence type="ECO:0000313" key="2">
    <source>
        <dbReference type="Proteomes" id="UP000765509"/>
    </source>
</evidence>
<gene>
    <name evidence="1" type="ORF">O181_027701</name>
</gene>